<keyword evidence="1" id="KW-1133">Transmembrane helix</keyword>
<proteinExistence type="predicted"/>
<dbReference type="GO" id="GO:0016746">
    <property type="term" value="F:acyltransferase activity"/>
    <property type="evidence" value="ECO:0007669"/>
    <property type="project" value="UniProtKB-KW"/>
</dbReference>
<dbReference type="EMBL" id="JAWCUA010000003">
    <property type="protein sequence ID" value="MDU0112102.1"/>
    <property type="molecule type" value="Genomic_DNA"/>
</dbReference>
<dbReference type="Proteomes" id="UP001257914">
    <property type="component" value="Unassembled WGS sequence"/>
</dbReference>
<feature type="transmembrane region" description="Helical" evidence="1">
    <location>
        <begin position="6"/>
        <end position="35"/>
    </location>
</feature>
<dbReference type="PANTHER" id="PTHR10983:SF16">
    <property type="entry name" value="LYSOCARDIOLIPIN ACYLTRANSFERASE 1"/>
    <property type="match status" value="1"/>
</dbReference>
<organism evidence="3 4">
    <name type="scientific">Psychrosphaera aquimarina</name>
    <dbReference type="NCBI Taxonomy" id="2044854"/>
    <lineage>
        <taxon>Bacteria</taxon>
        <taxon>Pseudomonadati</taxon>
        <taxon>Pseudomonadota</taxon>
        <taxon>Gammaproteobacteria</taxon>
        <taxon>Alteromonadales</taxon>
        <taxon>Pseudoalteromonadaceae</taxon>
        <taxon>Psychrosphaera</taxon>
    </lineage>
</organism>
<evidence type="ECO:0000313" key="3">
    <source>
        <dbReference type="EMBL" id="MDU0112102.1"/>
    </source>
</evidence>
<accession>A0ABU3QXF6</accession>
<evidence type="ECO:0000313" key="4">
    <source>
        <dbReference type="Proteomes" id="UP001257914"/>
    </source>
</evidence>
<keyword evidence="1" id="KW-0472">Membrane</keyword>
<feature type="domain" description="Phospholipid/glycerol acyltransferase" evidence="2">
    <location>
        <begin position="88"/>
        <end position="230"/>
    </location>
</feature>
<sequence>MLKNLAGLFIAIISLSFYILNTIFWCIPIFVLSVFKLIPITWLRASIGRVLDTCATGWVTVNYFIQRIFSRMNVNVSGNYELSNKDWYLVVANHQSWVDIVVLQRVFNRKLPFLKFFLKHQLIYVPLLGLAWWALDFPFMKRYSKSFLAKNPHLKGKDLETTKKSCEKFKHTPVSIMNFMEGTRYTDEKHDMQNSPFKGLLKPKSGGVGFVLTVMGEQLHKVVDVTIYYPNKIPTFYNFLSGQVKEVFMHVDIHDINKELIGDYSTDKEYKKYIHNWVSGLWQQKEKTLEQLKLQAQNQ</sequence>
<protein>
    <submittedName>
        <fullName evidence="3">Acyltransferase</fullName>
        <ecNumber evidence="3">2.3.-.-</ecNumber>
    </submittedName>
</protein>
<evidence type="ECO:0000259" key="2">
    <source>
        <dbReference type="SMART" id="SM00563"/>
    </source>
</evidence>
<keyword evidence="4" id="KW-1185">Reference proteome</keyword>
<keyword evidence="3" id="KW-0808">Transferase</keyword>
<dbReference type="Pfam" id="PF01553">
    <property type="entry name" value="Acyltransferase"/>
    <property type="match status" value="1"/>
</dbReference>
<feature type="transmembrane region" description="Helical" evidence="1">
    <location>
        <begin position="122"/>
        <end position="140"/>
    </location>
</feature>
<keyword evidence="3" id="KW-0012">Acyltransferase</keyword>
<reference evidence="3 4" key="1">
    <citation type="submission" date="2023-10" db="EMBL/GenBank/DDBJ databases">
        <title>Psychrosphaera aquimaarina strain SW33 isolated from seawater.</title>
        <authorList>
            <person name="Bayburt H."/>
            <person name="Kim J.M."/>
            <person name="Choi B.J."/>
            <person name="Jeon C.O."/>
        </authorList>
    </citation>
    <scope>NUCLEOTIDE SEQUENCE [LARGE SCALE GENOMIC DNA]</scope>
    <source>
        <strain evidence="3 4">KCTC 52743</strain>
    </source>
</reference>
<keyword evidence="1" id="KW-0812">Transmembrane</keyword>
<dbReference type="SMART" id="SM00563">
    <property type="entry name" value="PlsC"/>
    <property type="match status" value="1"/>
</dbReference>
<name>A0ABU3QXF6_9GAMM</name>
<dbReference type="InterPro" id="IPR002123">
    <property type="entry name" value="Plipid/glycerol_acylTrfase"/>
</dbReference>
<dbReference type="EC" id="2.3.-.-" evidence="3"/>
<dbReference type="PANTHER" id="PTHR10983">
    <property type="entry name" value="1-ACYLGLYCEROL-3-PHOSPHATE ACYLTRANSFERASE-RELATED"/>
    <property type="match status" value="1"/>
</dbReference>
<gene>
    <name evidence="3" type="ORF">RT723_03620</name>
</gene>
<dbReference type="CDD" id="cd07990">
    <property type="entry name" value="LPLAT_LCLAT1-like"/>
    <property type="match status" value="1"/>
</dbReference>
<evidence type="ECO:0000256" key="1">
    <source>
        <dbReference type="SAM" id="Phobius"/>
    </source>
</evidence>
<comment type="caution">
    <text evidence="3">The sequence shown here is derived from an EMBL/GenBank/DDBJ whole genome shotgun (WGS) entry which is preliminary data.</text>
</comment>
<dbReference type="NCBIfam" id="NF010621">
    <property type="entry name" value="PRK14014.1"/>
    <property type="match status" value="1"/>
</dbReference>